<evidence type="ECO:0000256" key="5">
    <source>
        <dbReference type="ARBA" id="ARBA00023242"/>
    </source>
</evidence>
<dbReference type="PROSITE" id="PS50066">
    <property type="entry name" value="MADS_BOX_2"/>
    <property type="match status" value="1"/>
</dbReference>
<dbReference type="GO" id="GO:0045944">
    <property type="term" value="P:positive regulation of transcription by RNA polymerase II"/>
    <property type="evidence" value="ECO:0007669"/>
    <property type="project" value="InterPro"/>
</dbReference>
<dbReference type="Pfam" id="PF00319">
    <property type="entry name" value="SRF-TF"/>
    <property type="match status" value="1"/>
</dbReference>
<dbReference type="Proteomes" id="UP000237105">
    <property type="component" value="Unassembled WGS sequence"/>
</dbReference>
<dbReference type="GO" id="GO:0005634">
    <property type="term" value="C:nucleus"/>
    <property type="evidence" value="ECO:0007669"/>
    <property type="project" value="UniProtKB-SubCell"/>
</dbReference>
<accession>A0A2P5ARC8</accession>
<dbReference type="SUPFAM" id="SSF55455">
    <property type="entry name" value="SRF-like"/>
    <property type="match status" value="1"/>
</dbReference>
<dbReference type="PROSITE" id="PS00350">
    <property type="entry name" value="MADS_BOX_1"/>
    <property type="match status" value="1"/>
</dbReference>
<name>A0A2P5ARC8_PARAD</name>
<comment type="caution">
    <text evidence="8">The sequence shown here is derived from an EMBL/GenBank/DDBJ whole genome shotgun (WGS) entry which is preliminary data.</text>
</comment>
<sequence length="187" mass="21668">MGRRKVDMKRIEDKHSRQVTFSKRRSGLMKKAHELSVLCDVEIGLMVFSAHDRLYEFSTGDGLGKILQHYEAHDNEGESSDKLKTYDTEYDGLWANDDMLKVMSNLKIEELTTKELAHLERQLDSILKPIRLRKTELMMETMTTLSEKEKQLREENQFLENKVTAIVGDRGKQVQLSEVNDHAAHSM</sequence>
<evidence type="ECO:0000256" key="4">
    <source>
        <dbReference type="ARBA" id="ARBA00023163"/>
    </source>
</evidence>
<dbReference type="AlphaFoldDB" id="A0A2P5ARC8"/>
<dbReference type="Pfam" id="PF01486">
    <property type="entry name" value="K-box"/>
    <property type="match status" value="1"/>
</dbReference>
<dbReference type="InterPro" id="IPR050142">
    <property type="entry name" value="MADS-box/MEF2_TF"/>
</dbReference>
<reference evidence="9" key="1">
    <citation type="submission" date="2016-06" db="EMBL/GenBank/DDBJ databases">
        <title>Parallel loss of symbiosis genes in relatives of nitrogen-fixing non-legume Parasponia.</title>
        <authorList>
            <person name="Van Velzen R."/>
            <person name="Holmer R."/>
            <person name="Bu F."/>
            <person name="Rutten L."/>
            <person name="Van Zeijl A."/>
            <person name="Liu W."/>
            <person name="Santuari L."/>
            <person name="Cao Q."/>
            <person name="Sharma T."/>
            <person name="Shen D."/>
            <person name="Roswanjaya Y."/>
            <person name="Wardhani T."/>
            <person name="Kalhor M.S."/>
            <person name="Jansen J."/>
            <person name="Van den Hoogen J."/>
            <person name="Gungor B."/>
            <person name="Hartog M."/>
            <person name="Hontelez J."/>
            <person name="Verver J."/>
            <person name="Yang W.-C."/>
            <person name="Schijlen E."/>
            <person name="Repin R."/>
            <person name="Schilthuizen M."/>
            <person name="Schranz E."/>
            <person name="Heidstra R."/>
            <person name="Miyata K."/>
            <person name="Fedorova E."/>
            <person name="Kohlen W."/>
            <person name="Bisseling T."/>
            <person name="Smit S."/>
            <person name="Geurts R."/>
        </authorList>
    </citation>
    <scope>NUCLEOTIDE SEQUENCE [LARGE SCALE GENOMIC DNA]</scope>
    <source>
        <strain evidence="9">cv. WU1-14</strain>
    </source>
</reference>
<evidence type="ECO:0000313" key="8">
    <source>
        <dbReference type="EMBL" id="PON39106.1"/>
    </source>
</evidence>
<evidence type="ECO:0000313" key="9">
    <source>
        <dbReference type="Proteomes" id="UP000237105"/>
    </source>
</evidence>
<dbReference type="CDD" id="cd00265">
    <property type="entry name" value="MADS_MEF2_like"/>
    <property type="match status" value="1"/>
</dbReference>
<dbReference type="SMART" id="SM00432">
    <property type="entry name" value="MADS"/>
    <property type="match status" value="1"/>
</dbReference>
<keyword evidence="5" id="KW-0539">Nucleus</keyword>
<keyword evidence="3" id="KW-0238">DNA-binding</keyword>
<dbReference type="OrthoDB" id="1933443at2759"/>
<dbReference type="GO" id="GO:0000977">
    <property type="term" value="F:RNA polymerase II transcription regulatory region sequence-specific DNA binding"/>
    <property type="evidence" value="ECO:0007669"/>
    <property type="project" value="InterPro"/>
</dbReference>
<organism evidence="8 9">
    <name type="scientific">Parasponia andersonii</name>
    <name type="common">Sponia andersonii</name>
    <dbReference type="NCBI Taxonomy" id="3476"/>
    <lineage>
        <taxon>Eukaryota</taxon>
        <taxon>Viridiplantae</taxon>
        <taxon>Streptophyta</taxon>
        <taxon>Embryophyta</taxon>
        <taxon>Tracheophyta</taxon>
        <taxon>Spermatophyta</taxon>
        <taxon>Magnoliopsida</taxon>
        <taxon>eudicotyledons</taxon>
        <taxon>Gunneridae</taxon>
        <taxon>Pentapetalae</taxon>
        <taxon>rosids</taxon>
        <taxon>fabids</taxon>
        <taxon>Rosales</taxon>
        <taxon>Cannabaceae</taxon>
        <taxon>Parasponia</taxon>
    </lineage>
</organism>
<feature type="domain" description="MADS-box" evidence="6">
    <location>
        <begin position="1"/>
        <end position="61"/>
    </location>
</feature>
<evidence type="ECO:0000259" key="6">
    <source>
        <dbReference type="PROSITE" id="PS50066"/>
    </source>
</evidence>
<dbReference type="Gene3D" id="3.40.1810.10">
    <property type="entry name" value="Transcription factor, MADS-box"/>
    <property type="match status" value="1"/>
</dbReference>
<dbReference type="InterPro" id="IPR002487">
    <property type="entry name" value="TF_Kbox"/>
</dbReference>
<dbReference type="InterPro" id="IPR002100">
    <property type="entry name" value="TF_MADSbox"/>
</dbReference>
<evidence type="ECO:0000259" key="7">
    <source>
        <dbReference type="PROSITE" id="PS51297"/>
    </source>
</evidence>
<dbReference type="PROSITE" id="PS51297">
    <property type="entry name" value="K_BOX"/>
    <property type="match status" value="1"/>
</dbReference>
<evidence type="ECO:0000256" key="1">
    <source>
        <dbReference type="ARBA" id="ARBA00004123"/>
    </source>
</evidence>
<dbReference type="InterPro" id="IPR036879">
    <property type="entry name" value="TF_MADSbox_sf"/>
</dbReference>
<gene>
    <name evidence="8" type="primary">PanMADS50</name>
    <name evidence="8" type="ORF">PanWU01x14_307440</name>
</gene>
<dbReference type="PANTHER" id="PTHR48019">
    <property type="entry name" value="SERUM RESPONSE FACTOR HOMOLOG"/>
    <property type="match status" value="1"/>
</dbReference>
<protein>
    <submittedName>
        <fullName evidence="8">MADS-box transcription factor</fullName>
    </submittedName>
</protein>
<evidence type="ECO:0000256" key="2">
    <source>
        <dbReference type="ARBA" id="ARBA00023015"/>
    </source>
</evidence>
<dbReference type="PRINTS" id="PR00404">
    <property type="entry name" value="MADSDOMAIN"/>
</dbReference>
<proteinExistence type="predicted"/>
<feature type="domain" description="K-box" evidence="7">
    <location>
        <begin position="76"/>
        <end position="169"/>
    </location>
</feature>
<dbReference type="InterPro" id="IPR033896">
    <property type="entry name" value="MEF2-like_N"/>
</dbReference>
<dbReference type="EMBL" id="JXTB01000475">
    <property type="protein sequence ID" value="PON39106.1"/>
    <property type="molecule type" value="Genomic_DNA"/>
</dbReference>
<dbReference type="GO" id="GO:0046983">
    <property type="term" value="F:protein dimerization activity"/>
    <property type="evidence" value="ECO:0007669"/>
    <property type="project" value="InterPro"/>
</dbReference>
<dbReference type="GO" id="GO:0003700">
    <property type="term" value="F:DNA-binding transcription factor activity"/>
    <property type="evidence" value="ECO:0007669"/>
    <property type="project" value="InterPro"/>
</dbReference>
<keyword evidence="4" id="KW-0804">Transcription</keyword>
<comment type="subcellular location">
    <subcellularLocation>
        <location evidence="1">Nucleus</location>
    </subcellularLocation>
</comment>
<keyword evidence="9" id="KW-1185">Reference proteome</keyword>
<evidence type="ECO:0000256" key="3">
    <source>
        <dbReference type="ARBA" id="ARBA00023125"/>
    </source>
</evidence>
<keyword evidence="2" id="KW-0805">Transcription regulation</keyword>